<gene>
    <name evidence="1" type="ORF">BCR35DRAFT_335338</name>
</gene>
<comment type="caution">
    <text evidence="1">The sequence shown here is derived from an EMBL/GenBank/DDBJ whole genome shotgun (WGS) entry which is preliminary data.</text>
</comment>
<protein>
    <submittedName>
        <fullName evidence="1">Uncharacterized protein</fullName>
    </submittedName>
</protein>
<sequence>MDPPPGALELQARFQHLHISTFLAPLPLVPTEQEFLDAFALLADPVASKAMYALVRQVALYMAQHHLLDPTTPLAPEIWLAYVEWNSLDPYTKARAVRRAKAYFAMENATVGVQAQTGRFALSAGLAAPRAPALPFSHRKAGSALGDLGGGIEGAVGGIEEDE</sequence>
<reference evidence="1 2" key="1">
    <citation type="submission" date="2016-07" db="EMBL/GenBank/DDBJ databases">
        <title>Pervasive Adenine N6-methylation of Active Genes in Fungi.</title>
        <authorList>
            <consortium name="DOE Joint Genome Institute"/>
            <person name="Mondo S.J."/>
            <person name="Dannebaum R.O."/>
            <person name="Kuo R.C."/>
            <person name="Labutti K."/>
            <person name="Haridas S."/>
            <person name="Kuo A."/>
            <person name="Salamov A."/>
            <person name="Ahrendt S.R."/>
            <person name="Lipzen A."/>
            <person name="Sullivan W."/>
            <person name="Andreopoulos W.B."/>
            <person name="Clum A."/>
            <person name="Lindquist E."/>
            <person name="Daum C."/>
            <person name="Ramamoorthy G.K."/>
            <person name="Gryganskyi A."/>
            <person name="Culley D."/>
            <person name="Magnuson J.K."/>
            <person name="James T.Y."/>
            <person name="O'Malley M.A."/>
            <person name="Stajich J.E."/>
            <person name="Spatafora J.W."/>
            <person name="Visel A."/>
            <person name="Grigoriev I.V."/>
        </authorList>
    </citation>
    <scope>NUCLEOTIDE SEQUENCE [LARGE SCALE GENOMIC DNA]</scope>
    <source>
        <strain evidence="1 2">62-1032</strain>
    </source>
</reference>
<dbReference type="InParanoid" id="A0A1Y2DCU2"/>
<name>A0A1Y2DCU2_9BASI</name>
<dbReference type="AlphaFoldDB" id="A0A1Y2DCU2"/>
<dbReference type="Proteomes" id="UP000193467">
    <property type="component" value="Unassembled WGS sequence"/>
</dbReference>
<evidence type="ECO:0000313" key="1">
    <source>
        <dbReference type="EMBL" id="ORY57093.1"/>
    </source>
</evidence>
<dbReference type="EMBL" id="MCGR01000083">
    <property type="protein sequence ID" value="ORY57093.1"/>
    <property type="molecule type" value="Genomic_DNA"/>
</dbReference>
<evidence type="ECO:0000313" key="2">
    <source>
        <dbReference type="Proteomes" id="UP000193467"/>
    </source>
</evidence>
<accession>A0A1Y2DCU2</accession>
<keyword evidence="2" id="KW-1185">Reference proteome</keyword>
<proteinExistence type="predicted"/>
<organism evidence="1 2">
    <name type="scientific">Leucosporidium creatinivorum</name>
    <dbReference type="NCBI Taxonomy" id="106004"/>
    <lineage>
        <taxon>Eukaryota</taxon>
        <taxon>Fungi</taxon>
        <taxon>Dikarya</taxon>
        <taxon>Basidiomycota</taxon>
        <taxon>Pucciniomycotina</taxon>
        <taxon>Microbotryomycetes</taxon>
        <taxon>Leucosporidiales</taxon>
        <taxon>Leucosporidium</taxon>
    </lineage>
</organism>